<sequence length="109" mass="12122">MKAIDTVDRIGQSLQEEWWCATGSRPLEPRAMVAAAGAVIAIPAALWATGLFEPVVGTVLGIALLTAVAVLPFAVVDETLRLIRKRRQRRFEESWPELERIPEERADEQ</sequence>
<gene>
    <name evidence="2" type="ORF">GCM10023217_15060</name>
</gene>
<keyword evidence="1" id="KW-0812">Transmembrane</keyword>
<dbReference type="Proteomes" id="UP001500822">
    <property type="component" value="Unassembled WGS sequence"/>
</dbReference>
<proteinExistence type="predicted"/>
<protein>
    <submittedName>
        <fullName evidence="2">Uncharacterized protein</fullName>
    </submittedName>
</protein>
<evidence type="ECO:0000256" key="1">
    <source>
        <dbReference type="SAM" id="Phobius"/>
    </source>
</evidence>
<feature type="transmembrane region" description="Helical" evidence="1">
    <location>
        <begin position="55"/>
        <end position="76"/>
    </location>
</feature>
<reference evidence="3" key="1">
    <citation type="journal article" date="2019" name="Int. J. Syst. Evol. Microbiol.">
        <title>The Global Catalogue of Microorganisms (GCM) 10K type strain sequencing project: providing services to taxonomists for standard genome sequencing and annotation.</title>
        <authorList>
            <consortium name="The Broad Institute Genomics Platform"/>
            <consortium name="The Broad Institute Genome Sequencing Center for Infectious Disease"/>
            <person name="Wu L."/>
            <person name="Ma J."/>
        </authorList>
    </citation>
    <scope>NUCLEOTIDE SEQUENCE [LARGE SCALE GENOMIC DNA]</scope>
    <source>
        <strain evidence="3">JCM 18077</strain>
    </source>
</reference>
<feature type="transmembrane region" description="Helical" evidence="1">
    <location>
        <begin position="31"/>
        <end position="49"/>
    </location>
</feature>
<evidence type="ECO:0000313" key="3">
    <source>
        <dbReference type="Proteomes" id="UP001500822"/>
    </source>
</evidence>
<keyword evidence="1" id="KW-1133">Transmembrane helix</keyword>
<keyword evidence="3" id="KW-1185">Reference proteome</keyword>
<organism evidence="2 3">
    <name type="scientific">Gordonia alkaliphila</name>
    <dbReference type="NCBI Taxonomy" id="1053547"/>
    <lineage>
        <taxon>Bacteria</taxon>
        <taxon>Bacillati</taxon>
        <taxon>Actinomycetota</taxon>
        <taxon>Actinomycetes</taxon>
        <taxon>Mycobacteriales</taxon>
        <taxon>Gordoniaceae</taxon>
        <taxon>Gordonia</taxon>
    </lineage>
</organism>
<keyword evidence="1" id="KW-0472">Membrane</keyword>
<comment type="caution">
    <text evidence="2">The sequence shown here is derived from an EMBL/GenBank/DDBJ whole genome shotgun (WGS) entry which is preliminary data.</text>
</comment>
<name>A0ABP8Z4M0_9ACTN</name>
<dbReference type="RefSeq" id="WP_345313012.1">
    <property type="nucleotide sequence ID" value="NZ_BAABIE010000005.1"/>
</dbReference>
<accession>A0ABP8Z4M0</accession>
<dbReference type="EMBL" id="BAABIE010000005">
    <property type="protein sequence ID" value="GAA4746394.1"/>
    <property type="molecule type" value="Genomic_DNA"/>
</dbReference>
<evidence type="ECO:0000313" key="2">
    <source>
        <dbReference type="EMBL" id="GAA4746394.1"/>
    </source>
</evidence>